<evidence type="ECO:0000313" key="4">
    <source>
        <dbReference type="EMBL" id="OMO63595.1"/>
    </source>
</evidence>
<evidence type="ECO:0000256" key="1">
    <source>
        <dbReference type="ARBA" id="ARBA00005814"/>
    </source>
</evidence>
<dbReference type="Gene3D" id="3.40.50.300">
    <property type="entry name" value="P-loop containing nucleotide triphosphate hydrolases"/>
    <property type="match status" value="1"/>
</dbReference>
<evidence type="ECO:0000259" key="3">
    <source>
        <dbReference type="Pfam" id="PF00005"/>
    </source>
</evidence>
<dbReference type="EMBL" id="AWUE01021099">
    <property type="protein sequence ID" value="OMO63595.1"/>
    <property type="molecule type" value="Genomic_DNA"/>
</dbReference>
<comment type="caution">
    <text evidence="4">The sequence shown here is derived from an EMBL/GenBank/DDBJ whole genome shotgun (WGS) entry which is preliminary data.</text>
</comment>
<dbReference type="Proteomes" id="UP000187203">
    <property type="component" value="Unassembled WGS sequence"/>
</dbReference>
<dbReference type="STRING" id="93759.A0A1R3GZQ2"/>
<evidence type="ECO:0000256" key="2">
    <source>
        <dbReference type="ARBA" id="ARBA00022448"/>
    </source>
</evidence>
<dbReference type="InterPro" id="IPR027417">
    <property type="entry name" value="P-loop_NTPase"/>
</dbReference>
<dbReference type="PANTHER" id="PTHR48042:SF1">
    <property type="entry name" value="ABC TRANSPORTER G FAMILY MEMBER 11-LIKE"/>
    <property type="match status" value="1"/>
</dbReference>
<proteinExistence type="inferred from homology"/>
<dbReference type="GO" id="GO:0016887">
    <property type="term" value="F:ATP hydrolysis activity"/>
    <property type="evidence" value="ECO:0007669"/>
    <property type="project" value="InterPro"/>
</dbReference>
<reference evidence="5" key="1">
    <citation type="submission" date="2013-09" db="EMBL/GenBank/DDBJ databases">
        <title>Corchorus olitorius genome sequencing.</title>
        <authorList>
            <person name="Alam M."/>
            <person name="Haque M.S."/>
            <person name="Islam M.S."/>
            <person name="Emdad E.M."/>
            <person name="Islam M.M."/>
            <person name="Ahmed B."/>
            <person name="Halim A."/>
            <person name="Hossen Q.M.M."/>
            <person name="Hossain M.Z."/>
            <person name="Ahmed R."/>
            <person name="Khan M.M."/>
            <person name="Islam R."/>
            <person name="Rashid M.M."/>
            <person name="Khan S.A."/>
            <person name="Rahman M.S."/>
            <person name="Alam M."/>
            <person name="Yahiya A.S."/>
            <person name="Khan M.S."/>
            <person name="Azam M.S."/>
            <person name="Haque T."/>
            <person name="Lashkar M.Z.H."/>
            <person name="Akhand A.I."/>
            <person name="Morshed G."/>
            <person name="Roy S."/>
            <person name="Uddin K.S."/>
            <person name="Rabeya T."/>
            <person name="Hossain A.S."/>
            <person name="Chowdhury A."/>
            <person name="Snigdha A.R."/>
            <person name="Mortoza M.S."/>
            <person name="Matin S.A."/>
            <person name="Hoque S.M.E."/>
            <person name="Islam M.K."/>
            <person name="Roy D.K."/>
            <person name="Haider R."/>
            <person name="Moosa M.M."/>
            <person name="Elias S.M."/>
            <person name="Hasan A.M."/>
            <person name="Jahan S."/>
            <person name="Shafiuddin M."/>
            <person name="Mahmood N."/>
            <person name="Shommy N.S."/>
        </authorList>
    </citation>
    <scope>NUCLEOTIDE SEQUENCE [LARGE SCALE GENOMIC DNA]</scope>
    <source>
        <strain evidence="5">cv. O-4</strain>
    </source>
</reference>
<dbReference type="Pfam" id="PF00005">
    <property type="entry name" value="ABC_tran"/>
    <property type="match status" value="1"/>
</dbReference>
<dbReference type="PANTHER" id="PTHR48042">
    <property type="entry name" value="ABC TRANSPORTER G FAMILY MEMBER 11"/>
    <property type="match status" value="1"/>
</dbReference>
<keyword evidence="5" id="KW-1185">Reference proteome</keyword>
<feature type="domain" description="ABC transporter" evidence="3">
    <location>
        <begin position="61"/>
        <end position="94"/>
    </location>
</feature>
<evidence type="ECO:0000313" key="5">
    <source>
        <dbReference type="Proteomes" id="UP000187203"/>
    </source>
</evidence>
<sequence length="112" mass="12187">MASDKFLQAIPEIYSALEVETINDSKPKRGNDVEDDHGVFLSWEDLWVTVEHGSKAILEGLTGYACPGQLLAIMGPSGCGKSTLLDALAGKHTAPSLSTQSHAKFWLMEKRK</sequence>
<comment type="similarity">
    <text evidence="1">Belongs to the ABC transporter superfamily. ABCG family. Eye pigment precursor importer (TC 3.A.1.204) subfamily.</text>
</comment>
<dbReference type="AlphaFoldDB" id="A0A1R3GZQ2"/>
<name>A0A1R3GZQ2_9ROSI</name>
<gene>
    <name evidence="4" type="ORF">COLO4_32300</name>
</gene>
<dbReference type="InterPro" id="IPR003439">
    <property type="entry name" value="ABC_transporter-like_ATP-bd"/>
</dbReference>
<keyword evidence="2" id="KW-0813">Transport</keyword>
<dbReference type="InterPro" id="IPR052215">
    <property type="entry name" value="Plant_ABCG"/>
</dbReference>
<organism evidence="4 5">
    <name type="scientific">Corchorus olitorius</name>
    <dbReference type="NCBI Taxonomy" id="93759"/>
    <lineage>
        <taxon>Eukaryota</taxon>
        <taxon>Viridiplantae</taxon>
        <taxon>Streptophyta</taxon>
        <taxon>Embryophyta</taxon>
        <taxon>Tracheophyta</taxon>
        <taxon>Spermatophyta</taxon>
        <taxon>Magnoliopsida</taxon>
        <taxon>eudicotyledons</taxon>
        <taxon>Gunneridae</taxon>
        <taxon>Pentapetalae</taxon>
        <taxon>rosids</taxon>
        <taxon>malvids</taxon>
        <taxon>Malvales</taxon>
        <taxon>Malvaceae</taxon>
        <taxon>Grewioideae</taxon>
        <taxon>Apeibeae</taxon>
        <taxon>Corchorus</taxon>
    </lineage>
</organism>
<dbReference type="SUPFAM" id="SSF52540">
    <property type="entry name" value="P-loop containing nucleoside triphosphate hydrolases"/>
    <property type="match status" value="1"/>
</dbReference>
<dbReference type="GO" id="GO:0005524">
    <property type="term" value="F:ATP binding"/>
    <property type="evidence" value="ECO:0007669"/>
    <property type="project" value="InterPro"/>
</dbReference>
<dbReference type="OrthoDB" id="1931512at2759"/>
<protein>
    <submittedName>
        <fullName evidence="4">Ribosome biogenesis GTPase RsgA</fullName>
    </submittedName>
</protein>
<accession>A0A1R3GZQ2</accession>